<dbReference type="Proteomes" id="UP000567570">
    <property type="component" value="Unassembled WGS sequence"/>
</dbReference>
<keyword evidence="2" id="KW-0325">Glycoprotein</keyword>
<dbReference type="EMBL" id="VXBL01009394">
    <property type="protein sequence ID" value="NXO59459.1"/>
    <property type="molecule type" value="Genomic_DNA"/>
</dbReference>
<keyword evidence="5" id="KW-1185">Reference proteome</keyword>
<name>A0A7L1TFF4_ARAGA</name>
<gene>
    <name evidence="4" type="primary">Fcgbp_3</name>
    <name evidence="4" type="ORF">ARAGUA_R15832</name>
</gene>
<sequence length="199" mass="21422">MQCQPAGCPFGQACGFKNDVRACVEQPGRCTLAPAARFVSFDGANGVAAAAGIYVVTSLCDLRRDAWFRLLADVGENQDRPVVVALHLFSSQAFVTIRRDKKVWVNGIPVTFPVEVSRTLTINETKGTIWITQTPEFVIGLSPAGEVTVTVAKDLRKQLCGLCGNYDGNAANDLQGPDGKLVENVVAVAKAWRAPDFTH</sequence>
<organism evidence="4 5">
    <name type="scientific">Aramus guarauna</name>
    <name type="common">Limpkin</name>
    <name type="synonym">Scolopax guarauna</name>
    <dbReference type="NCBI Taxonomy" id="54356"/>
    <lineage>
        <taxon>Eukaryota</taxon>
        <taxon>Metazoa</taxon>
        <taxon>Chordata</taxon>
        <taxon>Craniata</taxon>
        <taxon>Vertebrata</taxon>
        <taxon>Euteleostomi</taxon>
        <taxon>Archelosauria</taxon>
        <taxon>Archosauria</taxon>
        <taxon>Dinosauria</taxon>
        <taxon>Saurischia</taxon>
        <taxon>Theropoda</taxon>
        <taxon>Coelurosauria</taxon>
        <taxon>Aves</taxon>
        <taxon>Neognathae</taxon>
        <taxon>Neoaves</taxon>
        <taxon>Gruiformes</taxon>
        <taxon>Aramidae</taxon>
        <taxon>Aramus</taxon>
    </lineage>
</organism>
<feature type="non-terminal residue" evidence="4">
    <location>
        <position position="1"/>
    </location>
</feature>
<evidence type="ECO:0000259" key="3">
    <source>
        <dbReference type="PROSITE" id="PS51233"/>
    </source>
</evidence>
<evidence type="ECO:0000313" key="5">
    <source>
        <dbReference type="Proteomes" id="UP000567570"/>
    </source>
</evidence>
<evidence type="ECO:0000313" key="4">
    <source>
        <dbReference type="EMBL" id="NXO59459.1"/>
    </source>
</evidence>
<proteinExistence type="predicted"/>
<dbReference type="InterPro" id="IPR001846">
    <property type="entry name" value="VWF_type-D"/>
</dbReference>
<keyword evidence="1" id="KW-1015">Disulfide bond</keyword>
<dbReference type="AlphaFoldDB" id="A0A7L1TFF4"/>
<accession>A0A7L1TFF4</accession>
<dbReference type="PANTHER" id="PTHR11339">
    <property type="entry name" value="EXTRACELLULAR MATRIX GLYCOPROTEIN RELATED"/>
    <property type="match status" value="1"/>
</dbReference>
<feature type="domain" description="VWFD" evidence="3">
    <location>
        <begin position="28"/>
        <end position="199"/>
    </location>
</feature>
<feature type="non-terminal residue" evidence="4">
    <location>
        <position position="199"/>
    </location>
</feature>
<dbReference type="PROSITE" id="PS51233">
    <property type="entry name" value="VWFD"/>
    <property type="match status" value="1"/>
</dbReference>
<comment type="caution">
    <text evidence="4">The sequence shown here is derived from an EMBL/GenBank/DDBJ whole genome shotgun (WGS) entry which is preliminary data.</text>
</comment>
<protein>
    <submittedName>
        <fullName evidence="4">FCGBP protein</fullName>
    </submittedName>
</protein>
<dbReference type="InterPro" id="IPR050780">
    <property type="entry name" value="Mucin_vWF_Thrombospondin_sf"/>
</dbReference>
<reference evidence="4 5" key="1">
    <citation type="submission" date="2019-09" db="EMBL/GenBank/DDBJ databases">
        <title>Bird 10,000 Genomes (B10K) Project - Family phase.</title>
        <authorList>
            <person name="Zhang G."/>
        </authorList>
    </citation>
    <scope>NUCLEOTIDE SEQUENCE [LARGE SCALE GENOMIC DNA]</scope>
    <source>
        <strain evidence="4">B10K-DU-002-11</strain>
        <tissue evidence="4">Muscle</tissue>
    </source>
</reference>
<evidence type="ECO:0000256" key="2">
    <source>
        <dbReference type="ARBA" id="ARBA00023180"/>
    </source>
</evidence>
<dbReference type="Pfam" id="PF00094">
    <property type="entry name" value="VWD"/>
    <property type="match status" value="1"/>
</dbReference>
<dbReference type="SMART" id="SM00216">
    <property type="entry name" value="VWD"/>
    <property type="match status" value="1"/>
</dbReference>
<evidence type="ECO:0000256" key="1">
    <source>
        <dbReference type="ARBA" id="ARBA00023157"/>
    </source>
</evidence>